<dbReference type="SUPFAM" id="SSF55347">
    <property type="entry name" value="Glyceraldehyde-3-phosphate dehydrogenase-like, C-terminal domain"/>
    <property type="match status" value="1"/>
</dbReference>
<dbReference type="GO" id="GO:0000166">
    <property type="term" value="F:nucleotide binding"/>
    <property type="evidence" value="ECO:0007669"/>
    <property type="project" value="InterPro"/>
</dbReference>
<dbReference type="EMBL" id="BDQX01000304">
    <property type="protein sequence ID" value="GBG10278.1"/>
    <property type="molecule type" value="Genomic_DNA"/>
</dbReference>
<dbReference type="InterPro" id="IPR055170">
    <property type="entry name" value="GFO_IDH_MocA-like_dom"/>
</dbReference>
<protein>
    <submittedName>
        <fullName evidence="3">Gfo/Idh/MocA family oxidoreductase</fullName>
    </submittedName>
</protein>
<dbReference type="Pfam" id="PF22725">
    <property type="entry name" value="GFO_IDH_MocA_C3"/>
    <property type="match status" value="1"/>
</dbReference>
<keyword evidence="4" id="KW-1185">Reference proteome</keyword>
<dbReference type="SUPFAM" id="SSF51735">
    <property type="entry name" value="NAD(P)-binding Rossmann-fold domains"/>
    <property type="match status" value="1"/>
</dbReference>
<dbReference type="RefSeq" id="WP_108994811.1">
    <property type="nucleotide sequence ID" value="NZ_BDQX01000304.1"/>
</dbReference>
<evidence type="ECO:0000313" key="4">
    <source>
        <dbReference type="Proteomes" id="UP000245202"/>
    </source>
</evidence>
<reference evidence="3 4" key="1">
    <citation type="submission" date="2017-08" db="EMBL/GenBank/DDBJ databases">
        <title>Substantial Increase in Enzyme Production by Combined Drug-Resistance Mutations in Paenibacillus agaridevorans.</title>
        <authorList>
            <person name="Tanaka Y."/>
            <person name="Funane K."/>
            <person name="Hosaka T."/>
            <person name="Shiwa Y."/>
            <person name="Fujita N."/>
            <person name="Miyazaki T."/>
            <person name="Yoshikawa H."/>
            <person name="Murakami K."/>
            <person name="Kasahara K."/>
            <person name="Inaoka T."/>
            <person name="Hiraga Y."/>
            <person name="Ochi K."/>
        </authorList>
    </citation>
    <scope>NUCLEOTIDE SEQUENCE [LARGE SCALE GENOMIC DNA]</scope>
    <source>
        <strain evidence="3 4">T-3040</strain>
    </source>
</reference>
<gene>
    <name evidence="3" type="ORF">PAT3040_05000</name>
</gene>
<evidence type="ECO:0000259" key="1">
    <source>
        <dbReference type="Pfam" id="PF01408"/>
    </source>
</evidence>
<dbReference type="InterPro" id="IPR000683">
    <property type="entry name" value="Gfo/Idh/MocA-like_OxRdtase_N"/>
</dbReference>
<feature type="domain" description="Gfo/Idh/MocA-like oxidoreductase N-terminal" evidence="1">
    <location>
        <begin position="6"/>
        <end position="122"/>
    </location>
</feature>
<dbReference type="PANTHER" id="PTHR43377:SF1">
    <property type="entry name" value="BILIVERDIN REDUCTASE A"/>
    <property type="match status" value="1"/>
</dbReference>
<dbReference type="InterPro" id="IPR051450">
    <property type="entry name" value="Gfo/Idh/MocA_Oxidoreductases"/>
</dbReference>
<evidence type="ECO:0000313" key="3">
    <source>
        <dbReference type="EMBL" id="GBG10278.1"/>
    </source>
</evidence>
<accession>A0A2R5EYY1</accession>
<dbReference type="Pfam" id="PF01408">
    <property type="entry name" value="GFO_IDH_MocA"/>
    <property type="match status" value="1"/>
</dbReference>
<dbReference type="InterPro" id="IPR036291">
    <property type="entry name" value="NAD(P)-bd_dom_sf"/>
</dbReference>
<dbReference type="PANTHER" id="PTHR43377">
    <property type="entry name" value="BILIVERDIN REDUCTASE A"/>
    <property type="match status" value="1"/>
</dbReference>
<organism evidence="3 4">
    <name type="scientific">Paenibacillus agaridevorans</name>
    <dbReference type="NCBI Taxonomy" id="171404"/>
    <lineage>
        <taxon>Bacteria</taxon>
        <taxon>Bacillati</taxon>
        <taxon>Bacillota</taxon>
        <taxon>Bacilli</taxon>
        <taxon>Bacillales</taxon>
        <taxon>Paenibacillaceae</taxon>
        <taxon>Paenibacillus</taxon>
    </lineage>
</organism>
<dbReference type="Gene3D" id="3.30.360.10">
    <property type="entry name" value="Dihydrodipicolinate Reductase, domain 2"/>
    <property type="match status" value="1"/>
</dbReference>
<feature type="domain" description="GFO/IDH/MocA-like oxidoreductase" evidence="2">
    <location>
        <begin position="133"/>
        <end position="254"/>
    </location>
</feature>
<dbReference type="Gene3D" id="3.40.50.720">
    <property type="entry name" value="NAD(P)-binding Rossmann-like Domain"/>
    <property type="match status" value="1"/>
</dbReference>
<dbReference type="AlphaFoldDB" id="A0A2R5EYY1"/>
<name>A0A2R5EYY1_9BACL</name>
<evidence type="ECO:0000259" key="2">
    <source>
        <dbReference type="Pfam" id="PF22725"/>
    </source>
</evidence>
<dbReference type="Proteomes" id="UP000245202">
    <property type="component" value="Unassembled WGS sequence"/>
</dbReference>
<sequence>MAMKHRIVVAGCGGMSNAWLDYAAQRENAEIVGLVDIYEEAAKAMAAKRGLDVPVFTSLGEALAVTEANLVFDVTIPASHKEIVTTALRAGCDVFGEKPMAESYEDALEIVELSQATGKRYAIMQNRRYLKQIRALREMLRSGSIGQVGSLHADFFIGAHFGGFRDAMESPLIVDMAIHTFDQARFISGADPVSVYCHEYNPPGSWYKGNASAVCIFEMSDGSVFTYRGSWCAEGLNTSWEADWRITGSEGSVRWDGQSMPYGERANPDKPDGFIREQLRIESENTWHGAEGHPGCLDEMFAALEEGRPAETDSLDNIKSVNMVFGAVRSAKLGQKVRL</sequence>
<comment type="caution">
    <text evidence="3">The sequence shown here is derived from an EMBL/GenBank/DDBJ whole genome shotgun (WGS) entry which is preliminary data.</text>
</comment>
<proteinExistence type="predicted"/>